<evidence type="ECO:0000256" key="2">
    <source>
        <dbReference type="RuleBase" id="RU003875"/>
    </source>
</evidence>
<dbReference type="InterPro" id="IPR002177">
    <property type="entry name" value="DPS_DNA-bd"/>
</dbReference>
<reference evidence="5 6" key="1">
    <citation type="submission" date="2006-05" db="EMBL/GenBank/DDBJ databases">
        <authorList>
            <person name="King G."/>
            <person name="Ferriera S."/>
            <person name="Johnson J."/>
            <person name="Kravitz S."/>
            <person name="Beeson K."/>
            <person name="Sutton G."/>
            <person name="Rogers Y.-H."/>
            <person name="Friedman R."/>
            <person name="Frazier M."/>
            <person name="Venter J.C."/>
        </authorList>
    </citation>
    <scope>NUCLEOTIDE SEQUENCE [LARGE SCALE GENOMIC DNA]</scope>
    <source>
        <strain evidence="6">ATCC 25650 / DSM 13394 / JCM 20685 / NBRC 16684 / NCIMB 2208 / IAM 12614 / B1</strain>
    </source>
</reference>
<dbReference type="PRINTS" id="PR01346">
    <property type="entry name" value="HELNAPAPROT"/>
</dbReference>
<dbReference type="PANTHER" id="PTHR42932">
    <property type="entry name" value="GENERAL STRESS PROTEIN 20U"/>
    <property type="match status" value="1"/>
</dbReference>
<dbReference type="eggNOG" id="COG0783">
    <property type="taxonomic scope" value="Bacteria"/>
</dbReference>
<dbReference type="EMBL" id="AAUW01000015">
    <property type="protein sequence ID" value="EAV42309.1"/>
    <property type="molecule type" value="Genomic_DNA"/>
</dbReference>
<comment type="caution">
    <text evidence="5">The sequence shown here is derived from an EMBL/GenBank/DDBJ whole genome shotgun (WGS) entry which is preliminary data.</text>
</comment>
<dbReference type="Gene3D" id="1.20.1260.10">
    <property type="match status" value="1"/>
</dbReference>
<proteinExistence type="inferred from homology"/>
<evidence type="ECO:0000313" key="5">
    <source>
        <dbReference type="EMBL" id="EAV42309.1"/>
    </source>
</evidence>
<dbReference type="SUPFAM" id="SSF47240">
    <property type="entry name" value="Ferritin-like"/>
    <property type="match status" value="1"/>
</dbReference>
<dbReference type="Pfam" id="PF00210">
    <property type="entry name" value="Ferritin"/>
    <property type="match status" value="1"/>
</dbReference>
<dbReference type="InterPro" id="IPR009078">
    <property type="entry name" value="Ferritin-like_SF"/>
</dbReference>
<feature type="compositionally biased region" description="Basic and acidic residues" evidence="3">
    <location>
        <begin position="1"/>
        <end position="19"/>
    </location>
</feature>
<name>A0NXW5_ROSAI</name>
<evidence type="ECO:0000256" key="1">
    <source>
        <dbReference type="ARBA" id="ARBA00009497"/>
    </source>
</evidence>
<evidence type="ECO:0000313" key="6">
    <source>
        <dbReference type="Proteomes" id="UP000004848"/>
    </source>
</evidence>
<dbReference type="CDD" id="cd01043">
    <property type="entry name" value="DPS"/>
    <property type="match status" value="1"/>
</dbReference>
<accession>A0NXW5</accession>
<sequence>MKTFLTEDREARSSARELDEAAPTDSKKGRTMSTPKVLNIETPKVDQIKTGVSDEVREQLAKHLSVILAETYMLTIKSHLYHWNVVGPLFKSIHDLTEEHYENLFAATDDLAERIRALGHRAPVNVDEGKLNLSVSLPAGGMPNAFEMIEDLVHSHEMIAAEMRDMAAYAGENSDPVTEDLLTQRITFHDKAAWMLRAVITE</sequence>
<feature type="domain" description="Ferritin/DPS" evidence="4">
    <location>
        <begin position="62"/>
        <end position="201"/>
    </location>
</feature>
<dbReference type="GO" id="GO:0008199">
    <property type="term" value="F:ferric iron binding"/>
    <property type="evidence" value="ECO:0007669"/>
    <property type="project" value="InterPro"/>
</dbReference>
<comment type="similarity">
    <text evidence="1 2">Belongs to the Dps family.</text>
</comment>
<organism evidence="5 6">
    <name type="scientific">Roseibium aggregatum (strain ATCC 25650 / DSM 13394 / JCM 20685 / NBRC 16684 / NCIMB 2208 / IAM 12614 / B1)</name>
    <name type="common">Stappia aggregata</name>
    <dbReference type="NCBI Taxonomy" id="384765"/>
    <lineage>
        <taxon>Bacteria</taxon>
        <taxon>Pseudomonadati</taxon>
        <taxon>Pseudomonadota</taxon>
        <taxon>Alphaproteobacteria</taxon>
        <taxon>Hyphomicrobiales</taxon>
        <taxon>Stappiaceae</taxon>
        <taxon>Roseibium</taxon>
    </lineage>
</organism>
<feature type="region of interest" description="Disordered" evidence="3">
    <location>
        <begin position="1"/>
        <end position="32"/>
    </location>
</feature>
<evidence type="ECO:0000256" key="3">
    <source>
        <dbReference type="SAM" id="MobiDB-lite"/>
    </source>
</evidence>
<gene>
    <name evidence="5" type="ORF">SIAM614_22047</name>
</gene>
<dbReference type="PANTHER" id="PTHR42932:SF3">
    <property type="entry name" value="DNA PROTECTION DURING STARVATION PROTEIN"/>
    <property type="match status" value="1"/>
</dbReference>
<dbReference type="InterPro" id="IPR008331">
    <property type="entry name" value="Ferritin_DPS_dom"/>
</dbReference>
<protein>
    <submittedName>
        <fullName evidence="5">Ferritin and Dps</fullName>
    </submittedName>
</protein>
<evidence type="ECO:0000259" key="4">
    <source>
        <dbReference type="Pfam" id="PF00210"/>
    </source>
</evidence>
<dbReference type="AlphaFoldDB" id="A0NXW5"/>
<dbReference type="Proteomes" id="UP000004848">
    <property type="component" value="Unassembled WGS sequence"/>
</dbReference>
<dbReference type="InterPro" id="IPR012347">
    <property type="entry name" value="Ferritin-like"/>
</dbReference>